<evidence type="ECO:0000313" key="3">
    <source>
        <dbReference type="Proteomes" id="UP000598174"/>
    </source>
</evidence>
<reference evidence="2" key="1">
    <citation type="submission" date="2021-01" db="EMBL/GenBank/DDBJ databases">
        <title>Whole genome shotgun sequence of Actinoplanes ferrugineus NBRC 15555.</title>
        <authorList>
            <person name="Komaki H."/>
            <person name="Tamura T."/>
        </authorList>
    </citation>
    <scope>NUCLEOTIDE SEQUENCE</scope>
    <source>
        <strain evidence="2">NBRC 15555</strain>
    </source>
</reference>
<keyword evidence="3" id="KW-1185">Reference proteome</keyword>
<dbReference type="AlphaFoldDB" id="A0A919MIB9"/>
<feature type="compositionally biased region" description="Basic and acidic residues" evidence="1">
    <location>
        <begin position="60"/>
        <end position="76"/>
    </location>
</feature>
<feature type="region of interest" description="Disordered" evidence="1">
    <location>
        <begin position="1"/>
        <end position="21"/>
    </location>
</feature>
<protein>
    <submittedName>
        <fullName evidence="2">Uncharacterized protein</fullName>
    </submittedName>
</protein>
<comment type="caution">
    <text evidence="2">The sequence shown here is derived from an EMBL/GenBank/DDBJ whole genome shotgun (WGS) entry which is preliminary data.</text>
</comment>
<proteinExistence type="predicted"/>
<sequence>MMTKDVHGMNTATQELADHKAAHQDLADDKYKLWTRTGILHRQGPPSGGPRGAGAGPCRVVDRDAVDSGRVDEPEVGRLVADGEVPPRRTPQPQRPPATLFADDNRGSSPGRPQ</sequence>
<evidence type="ECO:0000256" key="1">
    <source>
        <dbReference type="SAM" id="MobiDB-lite"/>
    </source>
</evidence>
<gene>
    <name evidence="2" type="ORF">Afe05nite_85380</name>
</gene>
<feature type="region of interest" description="Disordered" evidence="1">
    <location>
        <begin position="37"/>
        <end position="114"/>
    </location>
</feature>
<evidence type="ECO:0000313" key="2">
    <source>
        <dbReference type="EMBL" id="GIE16698.1"/>
    </source>
</evidence>
<organism evidence="2 3">
    <name type="scientific">Paractinoplanes ferrugineus</name>
    <dbReference type="NCBI Taxonomy" id="113564"/>
    <lineage>
        <taxon>Bacteria</taxon>
        <taxon>Bacillati</taxon>
        <taxon>Actinomycetota</taxon>
        <taxon>Actinomycetes</taxon>
        <taxon>Micromonosporales</taxon>
        <taxon>Micromonosporaceae</taxon>
        <taxon>Paractinoplanes</taxon>
    </lineage>
</organism>
<name>A0A919MIB9_9ACTN</name>
<dbReference type="EMBL" id="BOMM01000096">
    <property type="protein sequence ID" value="GIE16698.1"/>
    <property type="molecule type" value="Genomic_DNA"/>
</dbReference>
<accession>A0A919MIB9</accession>
<dbReference type="Proteomes" id="UP000598174">
    <property type="component" value="Unassembled WGS sequence"/>
</dbReference>